<dbReference type="AlphaFoldDB" id="A0AAF0I767"/>
<keyword evidence="7" id="KW-1185">Reference proteome</keyword>
<dbReference type="GO" id="GO:0003700">
    <property type="term" value="F:DNA-binding transcription factor activity"/>
    <property type="evidence" value="ECO:0007669"/>
    <property type="project" value="InterPro"/>
</dbReference>
<accession>A0AAF0I767</accession>
<evidence type="ECO:0000256" key="2">
    <source>
        <dbReference type="ARBA" id="ARBA00023125"/>
    </source>
</evidence>
<dbReference type="PANTHER" id="PTHR30514">
    <property type="entry name" value="GLUCOKINASE"/>
    <property type="match status" value="1"/>
</dbReference>
<feature type="domain" description="SIS" evidence="5">
    <location>
        <begin position="109"/>
        <end position="248"/>
    </location>
</feature>
<dbReference type="PROSITE" id="PS51071">
    <property type="entry name" value="HTH_RPIR"/>
    <property type="match status" value="1"/>
</dbReference>
<keyword evidence="2" id="KW-0238">DNA-binding</keyword>
<keyword evidence="3" id="KW-0804">Transcription</keyword>
<sequence length="251" mass="28860">MLFLNYTPDFNDLEMGIYKYVATNIEKVVLMRIRELAEVTHCSTATILRFCRKFDCEGFSEFKIKLRLYLDENLEKYAKAGQYSVDTMSLTHFITRFPDDFYKEKIEHCLKILDEKELVWFLGYGSSNIVAEYGAMYFSSLVNMSVNISDTLNQPLNHLGQGIGKNTCVIVLSVGGETKNIIQQLNQFLEAKSQVISITNSPDSTIAKLSDVNIPYYIKTEKIGDSDVTSQIPVIYILEYLAKEYRRRKNI</sequence>
<dbReference type="Gene3D" id="1.10.10.10">
    <property type="entry name" value="Winged helix-like DNA-binding domain superfamily/Winged helix DNA-binding domain"/>
    <property type="match status" value="1"/>
</dbReference>
<dbReference type="InterPro" id="IPR009057">
    <property type="entry name" value="Homeodomain-like_sf"/>
</dbReference>
<dbReference type="Proteomes" id="UP001179647">
    <property type="component" value="Chromosome"/>
</dbReference>
<gene>
    <name evidence="6" type="ORF">OL234_09275</name>
</gene>
<dbReference type="Pfam" id="PF01418">
    <property type="entry name" value="HTH_6"/>
    <property type="match status" value="1"/>
</dbReference>
<dbReference type="SUPFAM" id="SSF53697">
    <property type="entry name" value="SIS domain"/>
    <property type="match status" value="1"/>
</dbReference>
<protein>
    <submittedName>
        <fullName evidence="6">MurR/RpiR family transcriptional regulator</fullName>
    </submittedName>
</protein>
<feature type="domain" description="HTH rpiR-type" evidence="4">
    <location>
        <begin position="1"/>
        <end position="73"/>
    </location>
</feature>
<dbReference type="GO" id="GO:0003677">
    <property type="term" value="F:DNA binding"/>
    <property type="evidence" value="ECO:0007669"/>
    <property type="project" value="UniProtKB-KW"/>
</dbReference>
<dbReference type="InterPro" id="IPR001347">
    <property type="entry name" value="SIS_dom"/>
</dbReference>
<evidence type="ECO:0000256" key="1">
    <source>
        <dbReference type="ARBA" id="ARBA00023015"/>
    </source>
</evidence>
<dbReference type="InterPro" id="IPR035472">
    <property type="entry name" value="RpiR-like_SIS"/>
</dbReference>
<dbReference type="InterPro" id="IPR047640">
    <property type="entry name" value="RpiR-like"/>
</dbReference>
<dbReference type="CDD" id="cd05013">
    <property type="entry name" value="SIS_RpiR"/>
    <property type="match status" value="1"/>
</dbReference>
<name>A0AAF0I767_9ENTE</name>
<dbReference type="GO" id="GO:0097367">
    <property type="term" value="F:carbohydrate derivative binding"/>
    <property type="evidence" value="ECO:0007669"/>
    <property type="project" value="InterPro"/>
</dbReference>
<dbReference type="SUPFAM" id="SSF46689">
    <property type="entry name" value="Homeodomain-like"/>
    <property type="match status" value="1"/>
</dbReference>
<dbReference type="EMBL" id="CP110232">
    <property type="protein sequence ID" value="WEG73140.1"/>
    <property type="molecule type" value="Genomic_DNA"/>
</dbReference>
<keyword evidence="1" id="KW-0805">Transcription regulation</keyword>
<dbReference type="Gene3D" id="3.40.50.10490">
    <property type="entry name" value="Glucose-6-phosphate isomerase like protein, domain 1"/>
    <property type="match status" value="1"/>
</dbReference>
<dbReference type="KEGG" id="vie:OL234_09275"/>
<dbReference type="RefSeq" id="WP_275468944.1">
    <property type="nucleotide sequence ID" value="NZ_CP110232.1"/>
</dbReference>
<evidence type="ECO:0000256" key="3">
    <source>
        <dbReference type="ARBA" id="ARBA00023163"/>
    </source>
</evidence>
<evidence type="ECO:0000259" key="4">
    <source>
        <dbReference type="PROSITE" id="PS51071"/>
    </source>
</evidence>
<proteinExistence type="predicted"/>
<dbReference type="InterPro" id="IPR000281">
    <property type="entry name" value="HTH_RpiR"/>
</dbReference>
<dbReference type="InterPro" id="IPR036388">
    <property type="entry name" value="WH-like_DNA-bd_sf"/>
</dbReference>
<dbReference type="GO" id="GO:1901135">
    <property type="term" value="P:carbohydrate derivative metabolic process"/>
    <property type="evidence" value="ECO:0007669"/>
    <property type="project" value="InterPro"/>
</dbReference>
<evidence type="ECO:0000313" key="6">
    <source>
        <dbReference type="EMBL" id="WEG73140.1"/>
    </source>
</evidence>
<dbReference type="Pfam" id="PF01380">
    <property type="entry name" value="SIS"/>
    <property type="match status" value="1"/>
</dbReference>
<dbReference type="PROSITE" id="PS51464">
    <property type="entry name" value="SIS"/>
    <property type="match status" value="1"/>
</dbReference>
<evidence type="ECO:0000259" key="5">
    <source>
        <dbReference type="PROSITE" id="PS51464"/>
    </source>
</evidence>
<evidence type="ECO:0000313" key="7">
    <source>
        <dbReference type="Proteomes" id="UP001179647"/>
    </source>
</evidence>
<reference evidence="6" key="1">
    <citation type="submission" date="2022-10" db="EMBL/GenBank/DDBJ databases">
        <title>Vagococcus sp. isolated from poultry meat.</title>
        <authorList>
            <person name="Johansson P."/>
            <person name="Bjorkroth J."/>
        </authorList>
    </citation>
    <scope>NUCLEOTIDE SEQUENCE</scope>
    <source>
        <strain evidence="6">STAA11</strain>
    </source>
</reference>
<organism evidence="6 7">
    <name type="scientific">Vagococcus intermedius</name>
    <dbReference type="NCBI Taxonomy" id="2991418"/>
    <lineage>
        <taxon>Bacteria</taxon>
        <taxon>Bacillati</taxon>
        <taxon>Bacillota</taxon>
        <taxon>Bacilli</taxon>
        <taxon>Lactobacillales</taxon>
        <taxon>Enterococcaceae</taxon>
        <taxon>Vagococcus</taxon>
    </lineage>
</organism>
<dbReference type="PANTHER" id="PTHR30514:SF1">
    <property type="entry name" value="HTH-TYPE TRANSCRIPTIONAL REGULATOR HEXR-RELATED"/>
    <property type="match status" value="1"/>
</dbReference>
<dbReference type="InterPro" id="IPR046348">
    <property type="entry name" value="SIS_dom_sf"/>
</dbReference>